<accession>A0A8X6MM04</accession>
<evidence type="ECO:0000256" key="1">
    <source>
        <dbReference type="SAM" id="MobiDB-lite"/>
    </source>
</evidence>
<dbReference type="EMBL" id="BMAV01028077">
    <property type="protein sequence ID" value="GFS64858.1"/>
    <property type="molecule type" value="Genomic_DNA"/>
</dbReference>
<proteinExistence type="predicted"/>
<protein>
    <submittedName>
        <fullName evidence="2">Uncharacterized protein</fullName>
    </submittedName>
</protein>
<keyword evidence="3" id="KW-1185">Reference proteome</keyword>
<comment type="caution">
    <text evidence="2">The sequence shown here is derived from an EMBL/GenBank/DDBJ whole genome shotgun (WGS) entry which is preliminary data.</text>
</comment>
<gene>
    <name evidence="2" type="ORF">TNIN_405051</name>
</gene>
<sequence length="75" mass="8799">MIIVEGGDGTVDSDDWLRDSWQMPSRKTKRESGVFFTEKRKAKQAGALKKYFRQPEDTKPEQNSLHKNSEFEYFP</sequence>
<feature type="region of interest" description="Disordered" evidence="1">
    <location>
        <begin position="46"/>
        <end position="75"/>
    </location>
</feature>
<dbReference type="AlphaFoldDB" id="A0A8X6MM04"/>
<organism evidence="2 3">
    <name type="scientific">Trichonephila inaurata madagascariensis</name>
    <dbReference type="NCBI Taxonomy" id="2747483"/>
    <lineage>
        <taxon>Eukaryota</taxon>
        <taxon>Metazoa</taxon>
        <taxon>Ecdysozoa</taxon>
        <taxon>Arthropoda</taxon>
        <taxon>Chelicerata</taxon>
        <taxon>Arachnida</taxon>
        <taxon>Araneae</taxon>
        <taxon>Araneomorphae</taxon>
        <taxon>Entelegynae</taxon>
        <taxon>Araneoidea</taxon>
        <taxon>Nephilidae</taxon>
        <taxon>Trichonephila</taxon>
        <taxon>Trichonephila inaurata</taxon>
    </lineage>
</organism>
<evidence type="ECO:0000313" key="2">
    <source>
        <dbReference type="EMBL" id="GFS64858.1"/>
    </source>
</evidence>
<name>A0A8X6MM04_9ARAC</name>
<reference evidence="2" key="1">
    <citation type="submission" date="2020-08" db="EMBL/GenBank/DDBJ databases">
        <title>Multicomponent nature underlies the extraordinary mechanical properties of spider dragline silk.</title>
        <authorList>
            <person name="Kono N."/>
            <person name="Nakamura H."/>
            <person name="Mori M."/>
            <person name="Yoshida Y."/>
            <person name="Ohtoshi R."/>
            <person name="Malay A.D."/>
            <person name="Moran D.A.P."/>
            <person name="Tomita M."/>
            <person name="Numata K."/>
            <person name="Arakawa K."/>
        </authorList>
    </citation>
    <scope>NUCLEOTIDE SEQUENCE</scope>
</reference>
<dbReference type="Proteomes" id="UP000886998">
    <property type="component" value="Unassembled WGS sequence"/>
</dbReference>
<evidence type="ECO:0000313" key="3">
    <source>
        <dbReference type="Proteomes" id="UP000886998"/>
    </source>
</evidence>